<keyword evidence="1" id="KW-0472">Membrane</keyword>
<proteinExistence type="predicted"/>
<evidence type="ECO:0000313" key="2">
    <source>
        <dbReference type="EMBL" id="ATH96413.1"/>
    </source>
</evidence>
<dbReference type="RefSeq" id="WP_016664791.1">
    <property type="nucleotide sequence ID" value="NZ_CP023482.1"/>
</dbReference>
<organism evidence="2 3">
    <name type="scientific">Dermabacter jinjuensis</name>
    <dbReference type="NCBI Taxonomy" id="1667168"/>
    <lineage>
        <taxon>Bacteria</taxon>
        <taxon>Bacillati</taxon>
        <taxon>Actinomycetota</taxon>
        <taxon>Actinomycetes</taxon>
        <taxon>Micrococcales</taxon>
        <taxon>Dermabacteraceae</taxon>
        <taxon>Dermabacter</taxon>
    </lineage>
</organism>
<feature type="transmembrane region" description="Helical" evidence="1">
    <location>
        <begin position="24"/>
        <end position="45"/>
    </location>
</feature>
<dbReference type="EMBL" id="CP023482">
    <property type="protein sequence ID" value="ATH96413.1"/>
    <property type="molecule type" value="Genomic_DNA"/>
</dbReference>
<name>A0ABM6PKA1_9MICO</name>
<reference evidence="2 3" key="1">
    <citation type="journal article" date="2016" name="Int. J. Syst. Evol. Microbiol.">
        <title>Dermabacter jinjuensis sp. nov., a novel species of the genus Dermabacter isolated from a clinical specimen.</title>
        <authorList>
            <person name="Park Y.K."/>
            <person name="Lee K.M."/>
            <person name="Lee W.K."/>
            <person name="Cho M.J."/>
            <person name="Lee H.S."/>
            <person name="Cho Y.G."/>
            <person name="Lee Y.C."/>
            <person name="Lee W.K."/>
            <person name="Seong W.K."/>
            <person name="Hwang K.J."/>
        </authorList>
    </citation>
    <scope>NUCLEOTIDE SEQUENCE [LARGE SCALE GENOMIC DNA]</scope>
    <source>
        <strain evidence="2 3">32T</strain>
    </source>
</reference>
<keyword evidence="1" id="KW-0812">Transmembrane</keyword>
<evidence type="ECO:0000313" key="3">
    <source>
        <dbReference type="Proteomes" id="UP000815698"/>
    </source>
</evidence>
<feature type="transmembrane region" description="Helical" evidence="1">
    <location>
        <begin position="51"/>
        <end position="70"/>
    </location>
</feature>
<protein>
    <submittedName>
        <fullName evidence="2">Uncharacterized protein</fullName>
    </submittedName>
</protein>
<feature type="transmembrane region" description="Helical" evidence="1">
    <location>
        <begin position="99"/>
        <end position="120"/>
    </location>
</feature>
<sequence length="193" mass="19867">MIRSLTDHLLDAFDLVRAVSPTQWCARIGALAAQIAAALVVAAGATAGFTAPLTMGIILPFIALAVLNLLQLAQPGSEAGLVTFAVWIFALWASPPLSLAPAIAFAILVLASHSLWALAARSPAHGRTSTKALIRVVGALSLVLGLAAALIAIALVPVAFMRPEAIPSVMILVAILAVFGALAWLLLPRTSSK</sequence>
<feature type="transmembrane region" description="Helical" evidence="1">
    <location>
        <begin position="166"/>
        <end position="187"/>
    </location>
</feature>
<feature type="transmembrane region" description="Helical" evidence="1">
    <location>
        <begin position="132"/>
        <end position="160"/>
    </location>
</feature>
<dbReference type="Proteomes" id="UP000815698">
    <property type="component" value="Chromosome"/>
</dbReference>
<keyword evidence="3" id="KW-1185">Reference proteome</keyword>
<feature type="transmembrane region" description="Helical" evidence="1">
    <location>
        <begin position="77"/>
        <end position="93"/>
    </location>
</feature>
<accession>A0ABM6PKA1</accession>
<gene>
    <name evidence="2" type="ORF">COP05_04375</name>
</gene>
<keyword evidence="1" id="KW-1133">Transmembrane helix</keyword>
<evidence type="ECO:0000256" key="1">
    <source>
        <dbReference type="SAM" id="Phobius"/>
    </source>
</evidence>